<feature type="repeat" description="ANK" evidence="3">
    <location>
        <begin position="478"/>
        <end position="500"/>
    </location>
</feature>
<gene>
    <name evidence="7" type="ORF">NW762_012178</name>
</gene>
<accession>A0A9W8RR68</accession>
<evidence type="ECO:0000256" key="1">
    <source>
        <dbReference type="ARBA" id="ARBA00022737"/>
    </source>
</evidence>
<reference evidence="7" key="1">
    <citation type="submission" date="2022-09" db="EMBL/GenBank/DDBJ databases">
        <title>Fusarium specimens isolated from Avocado Roots.</title>
        <authorList>
            <person name="Stajich J."/>
            <person name="Roper C."/>
            <person name="Heimlech-Rivalta G."/>
        </authorList>
    </citation>
    <scope>NUCLEOTIDE SEQUENCE</scope>
    <source>
        <strain evidence="7">CF00136</strain>
    </source>
</reference>
<feature type="domain" description="Nephrocystin 3-like N-terminal" evidence="6">
    <location>
        <begin position="82"/>
        <end position="259"/>
    </location>
</feature>
<evidence type="ECO:0008006" key="9">
    <source>
        <dbReference type="Google" id="ProtNLM"/>
    </source>
</evidence>
<comment type="caution">
    <text evidence="7">The sequence shown here is derived from an EMBL/GenBank/DDBJ whole genome shotgun (WGS) entry which is preliminary data.</text>
</comment>
<evidence type="ECO:0000313" key="7">
    <source>
        <dbReference type="EMBL" id="KAJ4249835.1"/>
    </source>
</evidence>
<evidence type="ECO:0000313" key="8">
    <source>
        <dbReference type="Proteomes" id="UP001152049"/>
    </source>
</evidence>
<dbReference type="SUPFAM" id="SSF52540">
    <property type="entry name" value="P-loop containing nucleoside triphosphate hydrolases"/>
    <property type="match status" value="1"/>
</dbReference>
<protein>
    <recommendedName>
        <fullName evidence="9">NACHT domain-containing protein</fullName>
    </recommendedName>
</protein>
<proteinExistence type="predicted"/>
<evidence type="ECO:0000259" key="6">
    <source>
        <dbReference type="Pfam" id="PF24883"/>
    </source>
</evidence>
<feature type="repeat" description="ANK" evidence="3">
    <location>
        <begin position="678"/>
        <end position="702"/>
    </location>
</feature>
<keyword evidence="1" id="KW-0677">Repeat</keyword>
<dbReference type="Pfam" id="PF17106">
    <property type="entry name" value="NACHT_sigma"/>
    <property type="match status" value="1"/>
</dbReference>
<keyword evidence="2 3" id="KW-0040">ANK repeat</keyword>
<dbReference type="Pfam" id="PF12796">
    <property type="entry name" value="Ank_2"/>
    <property type="match status" value="2"/>
</dbReference>
<feature type="domain" description="GPI inositol-deacylase winged helix" evidence="5">
    <location>
        <begin position="361"/>
        <end position="443"/>
    </location>
</feature>
<dbReference type="Pfam" id="PF24883">
    <property type="entry name" value="NPHP3_N"/>
    <property type="match status" value="1"/>
</dbReference>
<dbReference type="Pfam" id="PF22939">
    <property type="entry name" value="WHD_GPIID"/>
    <property type="match status" value="1"/>
</dbReference>
<keyword evidence="8" id="KW-1185">Reference proteome</keyword>
<dbReference type="AlphaFoldDB" id="A0A9W8RR68"/>
<dbReference type="InterPro" id="IPR031353">
    <property type="entry name" value="NACHT_sigma"/>
</dbReference>
<evidence type="ECO:0000259" key="5">
    <source>
        <dbReference type="Pfam" id="PF22939"/>
    </source>
</evidence>
<name>A0A9W8RR68_9HYPO</name>
<dbReference type="PANTHER" id="PTHR24173:SF74">
    <property type="entry name" value="ANKYRIN REPEAT DOMAIN-CONTAINING PROTEIN 16"/>
    <property type="match status" value="1"/>
</dbReference>
<dbReference type="SUPFAM" id="SSF48403">
    <property type="entry name" value="Ankyrin repeat"/>
    <property type="match status" value="2"/>
</dbReference>
<evidence type="ECO:0000256" key="3">
    <source>
        <dbReference type="PROSITE-ProRule" id="PRU00023"/>
    </source>
</evidence>
<evidence type="ECO:0000256" key="2">
    <source>
        <dbReference type="ARBA" id="ARBA00023043"/>
    </source>
</evidence>
<dbReference type="Gene3D" id="3.40.50.300">
    <property type="entry name" value="P-loop containing nucleotide triphosphate hydrolases"/>
    <property type="match status" value="1"/>
</dbReference>
<feature type="repeat" description="ANK" evidence="3">
    <location>
        <begin position="610"/>
        <end position="634"/>
    </location>
</feature>
<dbReference type="Gene3D" id="1.25.40.20">
    <property type="entry name" value="Ankyrin repeat-containing domain"/>
    <property type="match status" value="3"/>
</dbReference>
<dbReference type="InterPro" id="IPR027417">
    <property type="entry name" value="P-loop_NTPase"/>
</dbReference>
<dbReference type="SMART" id="SM00248">
    <property type="entry name" value="ANK"/>
    <property type="match status" value="10"/>
</dbReference>
<dbReference type="Pfam" id="PF00023">
    <property type="entry name" value="Ank"/>
    <property type="match status" value="1"/>
</dbReference>
<dbReference type="InterPro" id="IPR002110">
    <property type="entry name" value="Ankyrin_rpt"/>
</dbReference>
<dbReference type="PROSITE" id="PS50297">
    <property type="entry name" value="ANK_REP_REGION"/>
    <property type="match status" value="3"/>
</dbReference>
<dbReference type="InterPro" id="IPR036770">
    <property type="entry name" value="Ankyrin_rpt-contain_sf"/>
</dbReference>
<dbReference type="PROSITE" id="PS50088">
    <property type="entry name" value="ANK_REPEAT"/>
    <property type="match status" value="3"/>
</dbReference>
<dbReference type="Pfam" id="PF13637">
    <property type="entry name" value="Ank_4"/>
    <property type="match status" value="1"/>
</dbReference>
<organism evidence="7 8">
    <name type="scientific">Fusarium torreyae</name>
    <dbReference type="NCBI Taxonomy" id="1237075"/>
    <lineage>
        <taxon>Eukaryota</taxon>
        <taxon>Fungi</taxon>
        <taxon>Dikarya</taxon>
        <taxon>Ascomycota</taxon>
        <taxon>Pezizomycotina</taxon>
        <taxon>Sordariomycetes</taxon>
        <taxon>Hypocreomycetidae</taxon>
        <taxon>Hypocreales</taxon>
        <taxon>Nectriaceae</taxon>
        <taxon>Fusarium</taxon>
    </lineage>
</organism>
<dbReference type="Proteomes" id="UP001152049">
    <property type="component" value="Unassembled WGS sequence"/>
</dbReference>
<dbReference type="OrthoDB" id="7464126at2759"/>
<dbReference type="PANTHER" id="PTHR24173">
    <property type="entry name" value="ANKYRIN REPEAT CONTAINING"/>
    <property type="match status" value="1"/>
</dbReference>
<dbReference type="EMBL" id="JAOQAZ010000032">
    <property type="protein sequence ID" value="KAJ4249835.1"/>
    <property type="molecule type" value="Genomic_DNA"/>
</dbReference>
<sequence>MANRSAGSKIHNKGGSQYNEFDGSVQNINLGNGNQFPGAVFWGDVNIGSSVPKGSPHVLCSRSLAFLQMEHRPEQIDTATTGTCEWLFEHDTYKSWEKSNRGLLWIRGNPGSGKSTLLKHALGRVQAGKIRDNAIILSFFFHGRGVELQRTSLGLFRSLLHQLLRIVPDAVLELVYTYEERCKNMGDHGEKWQWHENELQRYFRSSLERVLRNRPIWLFVDALDESGDESARELVRNFESWIQEIPNSNIPFRICFACRKYPRLSFKYGRDIILDRKNEQDIFTYLKTKLSTQTSRIPVGIEELIASRASGIFLLARLIAERVITRMLDGRTWDEIQAEISTAPPELDDIYLQIFQKMDNTSRILVRWICFALRPLSPEELKCAVQFDTDSGNTSANYANDDDYETRIPMLSCGLAEVITSSNTKTVQFIHESVKDFLVKKDLSHLDNAGQRAVTETPVGDVVDGAGWTHYRMSRDGQGRTPLSWAAENGHEDIVRLLLEAKDGRGWSLLPAGKSLPGAPPRPPIVEWPLRAGKPVLATENEMICQTPTQKGLAKFNVLVGRILFTKIDVDAKDNSRRTPFFYAASNGFKEIVILLLDTGKFNVDQKEGQGWTPFWAAVSNGHEDIVRLLLGTGRVDIDAKDYTNDTTLFAAAKNGHKAIVELLLDTGKVKIDAKNDKGQTPFLVASENGHEEIVKLLYDTGKVDVNVKSTYIHGITPFLVAAFNGRRATVGFLLSIDEVDIHAKDRDGEGALSLATTHTNHTTLELLLATGKFDVNEADAFRQTALFAAIRNNNEASVKLLLATGNVDINARDIWGRTAFFGAVALLENASVVELLLATGCVDTDAKDNIGRTAFTHAIIYGQEATAIFLLEQLSLEFHREDYFEHFWLLDKLTLLPKIASGEPSGGGLKEAGTLCYNKYY</sequence>
<evidence type="ECO:0000259" key="4">
    <source>
        <dbReference type="Pfam" id="PF17106"/>
    </source>
</evidence>
<dbReference type="InterPro" id="IPR054471">
    <property type="entry name" value="GPIID_WHD"/>
</dbReference>
<feature type="domain" description="NACHT-NTPase sigma" evidence="4">
    <location>
        <begin position="8"/>
        <end position="48"/>
    </location>
</feature>
<dbReference type="InterPro" id="IPR056884">
    <property type="entry name" value="NPHP3-like_N"/>
</dbReference>